<organism evidence="2 3">
    <name type="scientific">Chitinophaga polysaccharea</name>
    <dbReference type="NCBI Taxonomy" id="1293035"/>
    <lineage>
        <taxon>Bacteria</taxon>
        <taxon>Pseudomonadati</taxon>
        <taxon>Bacteroidota</taxon>
        <taxon>Chitinophagia</taxon>
        <taxon>Chitinophagales</taxon>
        <taxon>Chitinophagaceae</taxon>
        <taxon>Chitinophaga</taxon>
    </lineage>
</organism>
<dbReference type="SUPFAM" id="SSF56988">
    <property type="entry name" value="Anthrax protective antigen"/>
    <property type="match status" value="1"/>
</dbReference>
<dbReference type="Gene3D" id="3.90.182.10">
    <property type="entry name" value="Toxin - Anthrax Protective Antigen,domain 1"/>
    <property type="match status" value="1"/>
</dbReference>
<dbReference type="EMBL" id="VIWO01000004">
    <property type="protein sequence ID" value="TWF40336.1"/>
    <property type="molecule type" value="Genomic_DNA"/>
</dbReference>
<feature type="domain" description="PA14" evidence="1">
    <location>
        <begin position="621"/>
        <end position="762"/>
    </location>
</feature>
<proteinExistence type="predicted"/>
<dbReference type="InterPro" id="IPR011658">
    <property type="entry name" value="PA14_dom"/>
</dbReference>
<evidence type="ECO:0000313" key="2">
    <source>
        <dbReference type="EMBL" id="TWF40336.1"/>
    </source>
</evidence>
<reference evidence="2 3" key="1">
    <citation type="submission" date="2019-06" db="EMBL/GenBank/DDBJ databases">
        <title>Sorghum-associated microbial communities from plants grown in Nebraska, USA.</title>
        <authorList>
            <person name="Schachtman D."/>
        </authorList>
    </citation>
    <scope>NUCLEOTIDE SEQUENCE [LARGE SCALE GENOMIC DNA]</scope>
    <source>
        <strain evidence="2 3">1209</strain>
    </source>
</reference>
<name>A0A561PQC7_9BACT</name>
<dbReference type="PROSITE" id="PS51820">
    <property type="entry name" value="PA14"/>
    <property type="match status" value="1"/>
</dbReference>
<evidence type="ECO:0000313" key="3">
    <source>
        <dbReference type="Proteomes" id="UP000320811"/>
    </source>
</evidence>
<evidence type="ECO:0000259" key="1">
    <source>
        <dbReference type="PROSITE" id="PS51820"/>
    </source>
</evidence>
<accession>A0A561PQC7</accession>
<dbReference type="OrthoDB" id="9814627at2"/>
<dbReference type="Proteomes" id="UP000320811">
    <property type="component" value="Unassembled WGS sequence"/>
</dbReference>
<dbReference type="Pfam" id="PF07691">
    <property type="entry name" value="PA14"/>
    <property type="match status" value="1"/>
</dbReference>
<gene>
    <name evidence="2" type="ORF">FHW36_10418</name>
</gene>
<comment type="caution">
    <text evidence="2">The sequence shown here is derived from an EMBL/GenBank/DDBJ whole genome shotgun (WGS) entry which is preliminary data.</text>
</comment>
<protein>
    <submittedName>
        <fullName evidence="2">PA14 domain-containing protein</fullName>
    </submittedName>
</protein>
<dbReference type="InterPro" id="IPR037524">
    <property type="entry name" value="PA14/GLEYA"/>
</dbReference>
<keyword evidence="3" id="KW-1185">Reference proteome</keyword>
<dbReference type="RefSeq" id="WP_145670315.1">
    <property type="nucleotide sequence ID" value="NZ_VIWO01000004.1"/>
</dbReference>
<sequence>MILVLATKSRKTLAFTLLVLCYLETILPAYALNSRFKGSYHMPRAVVNTTGVFGKIAPVLPVVRTGHSESKAMDGGPGQPENKGFHSVNNTNLVDLFSGDFSYSIPLLDVGGYPVTIGYNSGISMAQEASWTGLGWNISPGAITRNLRGLPDDFDGLDTVQKEISIKENKTIGVTAGADVELVGFPLNVGASQGVFHNTYRGWGLEKSVNASINAGVGSMGLFSGGLSVANNSQEGLTLAPSLSLGLSQRAAIDNGGIGGSLTIGTAYNSRTGLKGLQLDAGIRQYKTDDDTKKESTPNAPLRQMGTGSVFASGISFAQPSFTPSMNLPYTSVLQTYTAKVGTEFKVVHPSLFVSGYISRQFIDKADQRLSLPAYGYLNYQHGSSNPGALLDYNREKEIPYREKPAVPNIGVPGYTYDVFSMSGEGTGGMFRAYRGDIGFVYDHQMKSKDNSSRISADVGVADLLHAGVDLNFTRAFTQNGPWLEQNPLANTIGFKEADKDFEAAYFRNPGEKAVNTSTFYDALGGDDVVAADLFQSGNSSSVITTTNFLNRYRNKRPVGQVALNKSKVYKPARDKRTQLITYLNAKEASVTGLSRYIENYTPNQFSLSNCGDVFPDDINGPGVGLKGEYFNGEYFENKVFEKIDPVIDFGDGNDININLPPGAQPVREHFSVKWTGRLKAPVTGRYDFRMDTDDGAVLFLNDSIIMNTWLDKPTTRYGSANLVAGELYNIRLEYHNGPTYIRMHLRWSYPGQTEQVIPQRNLYLMPSKDTFVVNSGLSKEKRVNDFRKAHHISEISVLNADGRRYVYGIPVYNIRQREATFSVNASDGNTPEGLVKYTPGTDNTTNNRKGGDWYFNGERMPAYAHSFLLTGIVSPDYSDLTGDGITDDDPGEAIRFNYSKIAGVRNAYSWRAPYDTNATYNEGLKTDKRDDKGSYVYGEKELWYLHSIESRNMIATFKISDRDDLAAIDENGKKRGDHIAKKLDEINLYTKADFLKHNTAAIPVKTVHFEYTYELCPGVNAPLNNQGKLTLKKIWFSYNGNDKGKKNPYVFYYHANNPGYNNKSYDRWGNYKDALQNPGSSPTNLITNAEYPYALQDSTIAAYNAAAWTLDSLQLPSGGRMKVTYESDDYAYVQNKRAMQLCQVAGFSATVPKSTGDLSNWLYGYEDNLYVAIQVPQQVSSVKEVYRRYLEGIEKIYFRMYVQMPGDKYGSGSEYVPCYAILDPANGYGFINSNTIWVKLKGIDKDGNTGGPFSPLAKAAIQFLRLNLPSKAYPGSDVGDDLDAADAVKLIFSLAGNIKNAFGGFDNSARMKGWAGQVDVTRTYARLNSPVYKKYGGGLRVKRIITYDNWNAMTGQKEALYGQEYQYTTTKIIDGVPTVISSGVASYEPTIGGEENPWKLPLEYVEQVAPLAPVNLGYTETPLGESFFPSAAVGYSKVRIRTINARNTRSANGYDETGFYTSYDFPTITDMTLLADNKKRYRPALANLLRVNAKHFVAISQGFKVELNDMNGKLRFQASYAETDPDNPIAYTENYYRLDNQQAAFKQLNSTVMAIGPDGTIDSAASIGKDVELMVDMREQRSVTNANNFNVNGDFFSFAIPPVLLIPSFLNLAQREENLFRSVAVTKVVNRHGILDSVIVMDKGSRVVTRNLLYDSETGDVVLSSVQNEFNDPVFQLTYPAAWAYDGMAGAYKNAGLKLSHIYIKEGRIISGLPSGNPADYFASGDEILCYSKFKTGGDTCNPQIASFPASSKIWAINKNILDRLPPNTGTPDIYFMDRDGKPFTGNDISMKIIRSGRRNIAATVGTVTMMVNPLVKSAGAYSLIISKDSKIINTSATEFQQQWKAEDKKKQKVNCSLQ</sequence>
<dbReference type="SMART" id="SM00758">
    <property type="entry name" value="PA14"/>
    <property type="match status" value="1"/>
</dbReference>